<dbReference type="PROSITE" id="PS51257">
    <property type="entry name" value="PROKAR_LIPOPROTEIN"/>
    <property type="match status" value="1"/>
</dbReference>
<comment type="caution">
    <text evidence="6">The sequence shown here is derived from an EMBL/GenBank/DDBJ whole genome shotgun (WGS) entry which is preliminary data.</text>
</comment>
<dbReference type="EMBL" id="NEXX01000001">
    <property type="protein sequence ID" value="OUY08069.1"/>
    <property type="molecule type" value="Genomic_DNA"/>
</dbReference>
<dbReference type="GO" id="GO:0004252">
    <property type="term" value="F:serine-type endopeptidase activity"/>
    <property type="evidence" value="ECO:0007669"/>
    <property type="project" value="UniProtKB-UniRule"/>
</dbReference>
<feature type="active site" description="Charge relay system" evidence="2">
    <location>
        <position position="289"/>
    </location>
</feature>
<feature type="domain" description="Autotransporter" evidence="5">
    <location>
        <begin position="638"/>
        <end position="915"/>
    </location>
</feature>
<dbReference type="Pfam" id="PF12951">
    <property type="entry name" value="PATR"/>
    <property type="match status" value="1"/>
</dbReference>
<dbReference type="GO" id="GO:0006508">
    <property type="term" value="P:proteolysis"/>
    <property type="evidence" value="ECO:0007669"/>
    <property type="project" value="UniProtKB-KW"/>
</dbReference>
<dbReference type="PANTHER" id="PTHR35037:SF3">
    <property type="entry name" value="C-TERMINAL REGION OF AIDA-LIKE PROTEIN"/>
    <property type="match status" value="1"/>
</dbReference>
<sequence>MTHKIILPTLLAISVGSLMVGCGGGGGDSVKSNPTPTPIPTDPTPVDPKPTDPTPTPVNKVKVGVIDSGADASSKFLTGQVQKVVNYSESATGEIVAKDITSAGSSEQDMSIRKHGSVVSTIIAGNEVEGSTKGAANGIAEIYAGQVTIDAEGTGSTNVNFSAMAQLQEKYGVNVFNGSFAAEGYLDPRSSAFVDAQKVVDNGGVIILSTGNKGSTDASMESYMPVTQESLEKGFLAVTGMNEDKSGLHEQANACGKAARWCLAADYVNGPVGIEKDGTSGLYYFMGTSGAAPQVTAEIAQVWSKYSWMTAAQVRQAVLTTATYVDDGTGTDQLFNEIYGWGYFNTESALKGPALFSKIFGDNFEATLGADDISTFGNNISGDGGLIKDGAGTLILSGQNTFTGETTVDGGILQVDGKVTSKTTVNNDGTLTGKGQVGSLTNNGTVSTASGALTVNGNYTQSASGKYVYSLGNTLNVTGKADLNGSLQVYAQDQNLITTGDHTVLKVNGGLTGQFADYSSISPFLKISAVSYDTNSVFAKIDYADSKEAGTIKGGVSEVAGSLTNQLMSNANNSMLETGQASKLTEYVAGLQSVTTNEAAQAVLNSNSGALFVEAPSVLLRNESVINNQIARRTHAVTSHAKSGAWGTASYTENRLEADGWNAVDSKTYVTTLGADYAFGNDEKNVIGGYVSNYISKSDFNELDGKNDVDLITLGLYGKWTADTGLYTAANVHYGKGDNKFKRNIFDGENSHQSNVEADMTNLGAYGEIAYPFGRTYLWSLTPYLGLSYNSIDMDDLKESNEYGLSISDSKTEELKGHIGFRFNYQVTHDFTVNAFAEYANAFNRNLADVVIKSNLDESATVTYKSPEFSKDYTFYGVGFDYITPNQQWNVFGDIAGEADNSKNYQLQLGLKYHF</sequence>
<keyword evidence="2" id="KW-0720">Serine protease</keyword>
<evidence type="ECO:0000256" key="2">
    <source>
        <dbReference type="PROSITE-ProRule" id="PRU01240"/>
    </source>
</evidence>
<dbReference type="InterPro" id="IPR036852">
    <property type="entry name" value="Peptidase_S8/S53_dom_sf"/>
</dbReference>
<protein>
    <recommendedName>
        <fullName evidence="5">Autotransporter domain-containing protein</fullName>
    </recommendedName>
</protein>
<dbReference type="PANTHER" id="PTHR35037">
    <property type="entry name" value="C-TERMINAL REGION OF AIDA-LIKE PROTEIN"/>
    <property type="match status" value="1"/>
</dbReference>
<feature type="active site" description="Charge relay system" evidence="2">
    <location>
        <position position="67"/>
    </location>
</feature>
<dbReference type="AlphaFoldDB" id="A0A1Z9Z0U3"/>
<dbReference type="SMART" id="SM00869">
    <property type="entry name" value="Autotransporter"/>
    <property type="match status" value="1"/>
</dbReference>
<evidence type="ECO:0000256" key="1">
    <source>
        <dbReference type="ARBA" id="ARBA00022729"/>
    </source>
</evidence>
<evidence type="ECO:0000256" key="3">
    <source>
        <dbReference type="SAM" id="MobiDB-lite"/>
    </source>
</evidence>
<dbReference type="InterPro" id="IPR000209">
    <property type="entry name" value="Peptidase_S8/S53_dom"/>
</dbReference>
<evidence type="ECO:0000259" key="5">
    <source>
        <dbReference type="PROSITE" id="PS51208"/>
    </source>
</evidence>
<dbReference type="CDD" id="cd04848">
    <property type="entry name" value="Peptidases_S8_Autotransporter_serine_protease_like"/>
    <property type="match status" value="1"/>
</dbReference>
<keyword evidence="1 4" id="KW-0732">Signal</keyword>
<dbReference type="InterPro" id="IPR013425">
    <property type="entry name" value="Autotrns_rpt"/>
</dbReference>
<dbReference type="InterPro" id="IPR036709">
    <property type="entry name" value="Autotransporte_beta_dom_sf"/>
</dbReference>
<keyword evidence="2" id="KW-0378">Hydrolase</keyword>
<dbReference type="Proteomes" id="UP000196536">
    <property type="component" value="Unassembled WGS sequence"/>
</dbReference>
<feature type="compositionally biased region" description="Pro residues" evidence="3">
    <location>
        <begin position="35"/>
        <end position="56"/>
    </location>
</feature>
<dbReference type="PROSITE" id="PS51892">
    <property type="entry name" value="SUBTILASE"/>
    <property type="match status" value="1"/>
</dbReference>
<dbReference type="Gene3D" id="3.40.50.200">
    <property type="entry name" value="Peptidase S8/S53 domain"/>
    <property type="match status" value="1"/>
</dbReference>
<feature type="signal peptide" evidence="4">
    <location>
        <begin position="1"/>
        <end position="20"/>
    </location>
</feature>
<keyword evidence="2" id="KW-0645">Protease</keyword>
<accession>A0A1Z9Z0U3</accession>
<organism evidence="6 7">
    <name type="scientific">Acinetobacter populi</name>
    <dbReference type="NCBI Taxonomy" id="1582270"/>
    <lineage>
        <taxon>Bacteria</taxon>
        <taxon>Pseudomonadati</taxon>
        <taxon>Pseudomonadota</taxon>
        <taxon>Gammaproteobacteria</taxon>
        <taxon>Moraxellales</taxon>
        <taxon>Moraxellaceae</taxon>
        <taxon>Acinetobacter</taxon>
    </lineage>
</organism>
<feature type="region of interest" description="Disordered" evidence="3">
    <location>
        <begin position="26"/>
        <end position="58"/>
    </location>
</feature>
<keyword evidence="7" id="KW-1185">Reference proteome</keyword>
<dbReference type="PROSITE" id="PS51208">
    <property type="entry name" value="AUTOTRANSPORTER"/>
    <property type="match status" value="1"/>
</dbReference>
<comment type="similarity">
    <text evidence="2">Belongs to the peptidase S8 family.</text>
</comment>
<evidence type="ECO:0000313" key="6">
    <source>
        <dbReference type="EMBL" id="OUY08069.1"/>
    </source>
</evidence>
<proteinExistence type="inferred from homology"/>
<dbReference type="SUPFAM" id="SSF103515">
    <property type="entry name" value="Autotransporter"/>
    <property type="match status" value="1"/>
</dbReference>
<dbReference type="NCBIfam" id="TIGR01414">
    <property type="entry name" value="autotrans_barl"/>
    <property type="match status" value="1"/>
</dbReference>
<reference evidence="6 7" key="1">
    <citation type="submission" date="2017-05" db="EMBL/GenBank/DDBJ databases">
        <title>Acinetobacter populi ANC 5415 (= PBJ7), whole genome shotgun sequencing project.</title>
        <authorList>
            <person name="Nemec A."/>
            <person name="Radolfova-Krizova L."/>
        </authorList>
    </citation>
    <scope>NUCLEOTIDE SEQUENCE [LARGE SCALE GENOMIC DNA]</scope>
    <source>
        <strain evidence="6 7">PBJ7</strain>
    </source>
</reference>
<dbReference type="InterPro" id="IPR005546">
    <property type="entry name" value="Autotransporte_beta"/>
</dbReference>
<dbReference type="Pfam" id="PF00082">
    <property type="entry name" value="Peptidase_S8"/>
    <property type="match status" value="1"/>
</dbReference>
<dbReference type="InterPro" id="IPR034061">
    <property type="entry name" value="Peptidases_S8_Autotransporter"/>
</dbReference>
<dbReference type="InterPro" id="IPR006315">
    <property type="entry name" value="OM_autotransptr_brl_dom"/>
</dbReference>
<dbReference type="RefSeq" id="WP_087618694.1">
    <property type="nucleotide sequence ID" value="NZ_NEXX01000001.1"/>
</dbReference>
<dbReference type="GO" id="GO:0019867">
    <property type="term" value="C:outer membrane"/>
    <property type="evidence" value="ECO:0007669"/>
    <property type="project" value="InterPro"/>
</dbReference>
<dbReference type="InterPro" id="IPR051551">
    <property type="entry name" value="Autotransporter_adhesion"/>
</dbReference>
<gene>
    <name evidence="6" type="ORF">CAP51_00135</name>
</gene>
<dbReference type="OrthoDB" id="5360469at2"/>
<evidence type="ECO:0000313" key="7">
    <source>
        <dbReference type="Proteomes" id="UP000196536"/>
    </source>
</evidence>
<dbReference type="Gene3D" id="2.40.128.130">
    <property type="entry name" value="Autotransporter beta-domain"/>
    <property type="match status" value="1"/>
</dbReference>
<feature type="active site" description="Charge relay system" evidence="2">
    <location>
        <position position="115"/>
    </location>
</feature>
<dbReference type="SUPFAM" id="SSF52743">
    <property type="entry name" value="Subtilisin-like"/>
    <property type="match status" value="1"/>
</dbReference>
<name>A0A1Z9Z0U3_9GAMM</name>
<evidence type="ECO:0000256" key="4">
    <source>
        <dbReference type="SAM" id="SignalP"/>
    </source>
</evidence>
<feature type="chain" id="PRO_5012306844" description="Autotransporter domain-containing protein" evidence="4">
    <location>
        <begin position="21"/>
        <end position="915"/>
    </location>
</feature>
<dbReference type="NCBIfam" id="TIGR02601">
    <property type="entry name" value="autotrns_rpt"/>
    <property type="match status" value="1"/>
</dbReference>
<dbReference type="Pfam" id="PF03797">
    <property type="entry name" value="Autotransporter"/>
    <property type="match status" value="1"/>
</dbReference>